<dbReference type="EMBL" id="MU970125">
    <property type="protein sequence ID" value="KAK9320528.1"/>
    <property type="molecule type" value="Genomic_DNA"/>
</dbReference>
<evidence type="ECO:0000313" key="1">
    <source>
        <dbReference type="EMBL" id="KAK9320528.1"/>
    </source>
</evidence>
<comment type="caution">
    <text evidence="1">The sequence shown here is derived from an EMBL/GenBank/DDBJ whole genome shotgun (WGS) entry which is preliminary data.</text>
</comment>
<accession>A0ACC3TK82</accession>
<reference evidence="2" key="1">
    <citation type="journal article" date="2024" name="Front. Bioeng. Biotechnol.">
        <title>Genome-scale model development and genomic sequencing of the oleaginous clade Lipomyces.</title>
        <authorList>
            <person name="Czajka J.J."/>
            <person name="Han Y."/>
            <person name="Kim J."/>
            <person name="Mondo S.J."/>
            <person name="Hofstad B.A."/>
            <person name="Robles A."/>
            <person name="Haridas S."/>
            <person name="Riley R."/>
            <person name="LaButti K."/>
            <person name="Pangilinan J."/>
            <person name="Andreopoulos W."/>
            <person name="Lipzen A."/>
            <person name="Yan J."/>
            <person name="Wang M."/>
            <person name="Ng V."/>
            <person name="Grigoriev I.V."/>
            <person name="Spatafora J.W."/>
            <person name="Magnuson J.K."/>
            <person name="Baker S.E."/>
            <person name="Pomraning K.R."/>
        </authorList>
    </citation>
    <scope>NUCLEOTIDE SEQUENCE [LARGE SCALE GENOMIC DNA]</scope>
    <source>
        <strain evidence="2">CBS 10300</strain>
    </source>
</reference>
<sequence>MAPLSGRASSCGGGSLASRSYELPIHVGALAIILTVSASACAFPLVAVKFPALRIPPTFLFVVRHFGTGVLIATAFVHLLPTAFISLTDPCLPSFWNQKYPAMAGAIALAAVFLITVIEMVFSHGRSACSLPPAFDPHVALEHGPEKCLSADCEQTVHRCGRVNSTGQQLQRITEANAALDRIDTVPYVSIRDESHSDSIRVAETSKESKDPLHKEKSKRKKAVLQCLLLELGILFHSVFIGMALSVEVGNDFVVLLIAIAFHQTFEGLALGSRIASLSWKDGSIKPWLMALAYGCTTPIGQAIGLATHSLYDPDSETGLLMVGTMNAISSGLLIFTALVDLLAEDFLSDESWHVLQGKRRYVACFLVLLGAFGMSVVGAWA</sequence>
<evidence type="ECO:0000313" key="2">
    <source>
        <dbReference type="Proteomes" id="UP001489719"/>
    </source>
</evidence>
<gene>
    <name evidence="1" type="ORF">V1517DRAFT_329089</name>
</gene>
<name>A0ACC3TK82_9ASCO</name>
<dbReference type="Proteomes" id="UP001489719">
    <property type="component" value="Unassembled WGS sequence"/>
</dbReference>
<proteinExistence type="predicted"/>
<protein>
    <submittedName>
        <fullName evidence="1">Zinc/iron permease</fullName>
    </submittedName>
</protein>
<keyword evidence="2" id="KW-1185">Reference proteome</keyword>
<organism evidence="1 2">
    <name type="scientific">Lipomyces orientalis</name>
    <dbReference type="NCBI Taxonomy" id="1233043"/>
    <lineage>
        <taxon>Eukaryota</taxon>
        <taxon>Fungi</taxon>
        <taxon>Dikarya</taxon>
        <taxon>Ascomycota</taxon>
        <taxon>Saccharomycotina</taxon>
        <taxon>Lipomycetes</taxon>
        <taxon>Lipomycetales</taxon>
        <taxon>Lipomycetaceae</taxon>
        <taxon>Lipomyces</taxon>
    </lineage>
</organism>